<gene>
    <name evidence="1" type="ORF">ARALYDRAFT_323054</name>
</gene>
<dbReference type="EMBL" id="GL348717">
    <property type="protein sequence ID" value="EFH53493.1"/>
    <property type="molecule type" value="Genomic_DNA"/>
</dbReference>
<dbReference type="Proteomes" id="UP000008694">
    <property type="component" value="Unassembled WGS sequence"/>
</dbReference>
<name>D7LP85_ARALL</name>
<reference evidence="2" key="1">
    <citation type="journal article" date="2011" name="Nat. Genet.">
        <title>The Arabidopsis lyrata genome sequence and the basis of rapid genome size change.</title>
        <authorList>
            <person name="Hu T.T."/>
            <person name="Pattyn P."/>
            <person name="Bakker E.G."/>
            <person name="Cao J."/>
            <person name="Cheng J.-F."/>
            <person name="Clark R.M."/>
            <person name="Fahlgren N."/>
            <person name="Fawcett J.A."/>
            <person name="Grimwood J."/>
            <person name="Gundlach H."/>
            <person name="Haberer G."/>
            <person name="Hollister J.D."/>
            <person name="Ossowski S."/>
            <person name="Ottilar R.P."/>
            <person name="Salamov A.A."/>
            <person name="Schneeberger K."/>
            <person name="Spannagl M."/>
            <person name="Wang X."/>
            <person name="Yang L."/>
            <person name="Nasrallah M.E."/>
            <person name="Bergelson J."/>
            <person name="Carrington J.C."/>
            <person name="Gaut B.S."/>
            <person name="Schmutz J."/>
            <person name="Mayer K.F.X."/>
            <person name="Van de Peer Y."/>
            <person name="Grigoriev I.V."/>
            <person name="Nordborg M."/>
            <person name="Weigel D."/>
            <person name="Guo Y.-L."/>
        </authorList>
    </citation>
    <scope>NUCLEOTIDE SEQUENCE [LARGE SCALE GENOMIC DNA]</scope>
    <source>
        <strain evidence="2">cv. MN47</strain>
    </source>
</reference>
<keyword evidence="2" id="KW-1185">Reference proteome</keyword>
<dbReference type="HOGENOM" id="CLU_181030_0_0_1"/>
<organism evidence="2">
    <name type="scientific">Arabidopsis lyrata subsp. lyrata</name>
    <name type="common">Lyre-leaved rock-cress</name>
    <dbReference type="NCBI Taxonomy" id="81972"/>
    <lineage>
        <taxon>Eukaryota</taxon>
        <taxon>Viridiplantae</taxon>
        <taxon>Streptophyta</taxon>
        <taxon>Embryophyta</taxon>
        <taxon>Tracheophyta</taxon>
        <taxon>Spermatophyta</taxon>
        <taxon>Magnoliopsida</taxon>
        <taxon>eudicotyledons</taxon>
        <taxon>Gunneridae</taxon>
        <taxon>Pentapetalae</taxon>
        <taxon>rosids</taxon>
        <taxon>malvids</taxon>
        <taxon>Brassicales</taxon>
        <taxon>Brassicaceae</taxon>
        <taxon>Camelineae</taxon>
        <taxon>Arabidopsis</taxon>
    </lineage>
</organism>
<dbReference type="Gramene" id="fgenesh1_pm.C_scaffold_5000598">
    <property type="protein sequence ID" value="fgenesh1_pm.C_scaffold_5000598"/>
    <property type="gene ID" value="fgenesh1_pm.C_scaffold_5000598"/>
</dbReference>
<accession>D7LP85</accession>
<sequence>MDDSEEFSEVPDLSKWFSSYVYESPMLDTSDGLEFLEVKAKDMSQSQVEFSEDIMNLVVEDSDIDEDCIFFENLRERKRLQQPMKLN</sequence>
<evidence type="ECO:0000313" key="1">
    <source>
        <dbReference type="EMBL" id="EFH53493.1"/>
    </source>
</evidence>
<proteinExistence type="predicted"/>
<dbReference type="AlphaFoldDB" id="D7LP85"/>
<protein>
    <submittedName>
        <fullName evidence="1">Uncharacterized protein</fullName>
    </submittedName>
</protein>
<evidence type="ECO:0000313" key="2">
    <source>
        <dbReference type="Proteomes" id="UP000008694"/>
    </source>
</evidence>